<keyword evidence="3" id="KW-0378">Hydrolase</keyword>
<reference evidence="9" key="1">
    <citation type="journal article" date="2019" name="Int. J. Syst. Evol. Microbiol.">
        <title>The Global Catalogue of Microorganisms (GCM) 10K type strain sequencing project: providing services to taxonomists for standard genome sequencing and annotation.</title>
        <authorList>
            <consortium name="The Broad Institute Genomics Platform"/>
            <consortium name="The Broad Institute Genome Sequencing Center for Infectious Disease"/>
            <person name="Wu L."/>
            <person name="Ma J."/>
        </authorList>
    </citation>
    <scope>NUCLEOTIDE SEQUENCE [LARGE SCALE GENOMIC DNA]</scope>
    <source>
        <strain evidence="9">CGMCC 1.9106</strain>
    </source>
</reference>
<dbReference type="Proteomes" id="UP001596392">
    <property type="component" value="Unassembled WGS sequence"/>
</dbReference>
<evidence type="ECO:0000256" key="2">
    <source>
        <dbReference type="ARBA" id="ARBA00022670"/>
    </source>
</evidence>
<evidence type="ECO:0000313" key="8">
    <source>
        <dbReference type="EMBL" id="MFC7247770.1"/>
    </source>
</evidence>
<evidence type="ECO:0000256" key="1">
    <source>
        <dbReference type="ARBA" id="ARBA00007074"/>
    </source>
</evidence>
<feature type="domain" description="NlpC/P60" evidence="7">
    <location>
        <begin position="219"/>
        <end position="335"/>
    </location>
</feature>
<keyword evidence="2" id="KW-0645">Protease</keyword>
<dbReference type="Gene3D" id="3.90.1720.10">
    <property type="entry name" value="endopeptidase domain like (from Nostoc punctiforme)"/>
    <property type="match status" value="1"/>
</dbReference>
<keyword evidence="4" id="KW-0788">Thiol protease</keyword>
<feature type="coiled-coil region" evidence="5">
    <location>
        <begin position="62"/>
        <end position="99"/>
    </location>
</feature>
<dbReference type="EMBL" id="JBHTAC010000064">
    <property type="protein sequence ID" value="MFC7247770.1"/>
    <property type="molecule type" value="Genomic_DNA"/>
</dbReference>
<dbReference type="RefSeq" id="WP_376810479.1">
    <property type="nucleotide sequence ID" value="NZ_JBHTAC010000064.1"/>
</dbReference>
<evidence type="ECO:0000259" key="7">
    <source>
        <dbReference type="PROSITE" id="PS51935"/>
    </source>
</evidence>
<dbReference type="Gene3D" id="6.10.250.3150">
    <property type="match status" value="1"/>
</dbReference>
<keyword evidence="6" id="KW-0732">Signal</keyword>
<comment type="caution">
    <text evidence="8">The sequence shown here is derived from an EMBL/GenBank/DDBJ whole genome shotgun (WGS) entry which is preliminary data.</text>
</comment>
<comment type="similarity">
    <text evidence="1">Belongs to the peptidase C40 family.</text>
</comment>
<dbReference type="InterPro" id="IPR000064">
    <property type="entry name" value="NLP_P60_dom"/>
</dbReference>
<sequence length="335" mass="35606">MCSHNRPHAGLPSAPRIRRGLLTVGVVLLGLLAPAAQAHAAPTPAEIEKQIDEQWTKLEPVIEEHNATKAKLAKQRKKAAELEAQLAPLELQVQATRTRIGVLADQLYRGGTLAQVNAFLSSGDASVMAKRLVVLDQLAHDKKARIADTLTAKAALDAVKQPLDETIAQLAKTEAEQGTRTKAIEAEITKLNKLRLQAYGSGAGTGALAPVPCPTAYPGGPAAKAVQFACRQIGKMYGWGDDGPSTFDCSGLTKAAWAQAGVSLPHNARSQRAAVKSVSRADLKPGDLVFYYSDLHHVGMYAGNGWIVHASQTGKPIAMRRMDAAPIHSFGRPSS</sequence>
<accession>A0ABW2H688</accession>
<dbReference type="InterPro" id="IPR051794">
    <property type="entry name" value="PG_Endopeptidase_C40"/>
</dbReference>
<proteinExistence type="inferred from homology"/>
<gene>
    <name evidence="8" type="ORF">ACFQO7_35350</name>
</gene>
<dbReference type="PANTHER" id="PTHR47359">
    <property type="entry name" value="PEPTIDOGLYCAN DL-ENDOPEPTIDASE CWLO"/>
    <property type="match status" value="1"/>
</dbReference>
<evidence type="ECO:0000256" key="5">
    <source>
        <dbReference type="SAM" id="Coils"/>
    </source>
</evidence>
<dbReference type="Pfam" id="PF00877">
    <property type="entry name" value="NLPC_P60"/>
    <property type="match status" value="1"/>
</dbReference>
<protein>
    <submittedName>
        <fullName evidence="8">NlpC/P60 family protein</fullName>
    </submittedName>
</protein>
<keyword evidence="9" id="KW-1185">Reference proteome</keyword>
<feature type="signal peptide" evidence="6">
    <location>
        <begin position="1"/>
        <end position="40"/>
    </location>
</feature>
<dbReference type="PANTHER" id="PTHR47359:SF3">
    <property type="entry name" value="NLP_P60 DOMAIN-CONTAINING PROTEIN-RELATED"/>
    <property type="match status" value="1"/>
</dbReference>
<dbReference type="SUPFAM" id="SSF54001">
    <property type="entry name" value="Cysteine proteinases"/>
    <property type="match status" value="1"/>
</dbReference>
<name>A0ABW2H688_9ACTN</name>
<evidence type="ECO:0000313" key="9">
    <source>
        <dbReference type="Proteomes" id="UP001596392"/>
    </source>
</evidence>
<dbReference type="PROSITE" id="PS51935">
    <property type="entry name" value="NLPC_P60"/>
    <property type="match status" value="1"/>
</dbReference>
<evidence type="ECO:0000256" key="4">
    <source>
        <dbReference type="ARBA" id="ARBA00022807"/>
    </source>
</evidence>
<dbReference type="InterPro" id="IPR038765">
    <property type="entry name" value="Papain-like_cys_pep_sf"/>
</dbReference>
<evidence type="ECO:0000256" key="6">
    <source>
        <dbReference type="SAM" id="SignalP"/>
    </source>
</evidence>
<evidence type="ECO:0000256" key="3">
    <source>
        <dbReference type="ARBA" id="ARBA00022801"/>
    </source>
</evidence>
<feature type="chain" id="PRO_5045063714" evidence="6">
    <location>
        <begin position="41"/>
        <end position="335"/>
    </location>
</feature>
<organism evidence="8 9">
    <name type="scientific">Catellatospora aurea</name>
    <dbReference type="NCBI Taxonomy" id="1337874"/>
    <lineage>
        <taxon>Bacteria</taxon>
        <taxon>Bacillati</taxon>
        <taxon>Actinomycetota</taxon>
        <taxon>Actinomycetes</taxon>
        <taxon>Micromonosporales</taxon>
        <taxon>Micromonosporaceae</taxon>
        <taxon>Catellatospora</taxon>
    </lineage>
</organism>
<keyword evidence="5" id="KW-0175">Coiled coil</keyword>